<dbReference type="AlphaFoldDB" id="A0A815R542"/>
<proteinExistence type="predicted"/>
<organism evidence="2 3">
    <name type="scientific">Adineta ricciae</name>
    <name type="common">Rotifer</name>
    <dbReference type="NCBI Taxonomy" id="249248"/>
    <lineage>
        <taxon>Eukaryota</taxon>
        <taxon>Metazoa</taxon>
        <taxon>Spiralia</taxon>
        <taxon>Gnathifera</taxon>
        <taxon>Rotifera</taxon>
        <taxon>Eurotatoria</taxon>
        <taxon>Bdelloidea</taxon>
        <taxon>Adinetida</taxon>
        <taxon>Adinetidae</taxon>
        <taxon>Adineta</taxon>
    </lineage>
</organism>
<protein>
    <submittedName>
        <fullName evidence="2">Uncharacterized protein</fullName>
    </submittedName>
</protein>
<accession>A0A815R542</accession>
<keyword evidence="1" id="KW-0472">Membrane</keyword>
<feature type="transmembrane region" description="Helical" evidence="1">
    <location>
        <begin position="70"/>
        <end position="90"/>
    </location>
</feature>
<evidence type="ECO:0000256" key="1">
    <source>
        <dbReference type="SAM" id="Phobius"/>
    </source>
</evidence>
<comment type="caution">
    <text evidence="2">The sequence shown here is derived from an EMBL/GenBank/DDBJ whole genome shotgun (WGS) entry which is preliminary data.</text>
</comment>
<feature type="transmembrane region" description="Helical" evidence="1">
    <location>
        <begin position="40"/>
        <end position="58"/>
    </location>
</feature>
<evidence type="ECO:0000313" key="2">
    <source>
        <dbReference type="EMBL" id="CAF1472283.1"/>
    </source>
</evidence>
<dbReference type="Proteomes" id="UP000663852">
    <property type="component" value="Unassembled WGS sequence"/>
</dbReference>
<gene>
    <name evidence="2" type="ORF">EDS130_LOCUS40875</name>
</gene>
<feature type="transmembrane region" description="Helical" evidence="1">
    <location>
        <begin position="97"/>
        <end position="115"/>
    </location>
</feature>
<keyword evidence="1" id="KW-1133">Transmembrane helix</keyword>
<name>A0A815R542_ADIRI</name>
<dbReference type="EMBL" id="CAJNOJ010000511">
    <property type="protein sequence ID" value="CAF1472283.1"/>
    <property type="molecule type" value="Genomic_DNA"/>
</dbReference>
<sequence>MDLLTQSSIMLRRHTIPANNDRHPIDHQAPKPKERVDDRGFTFLTILAAIVCYHLYAIPDKSLWAGDLQLSPVFYSVGGLVGQGLIAILYGAPYSAIVISGIDSSVAFILGLAKLAGLYDWVEKCMAFISIYYVGIRYLLRCTSVFQIRNIRYKLATIALIFQYIAVLCIVIIPTMTDKSFIARCACWASECIVCVCIGCILTVNDEDPTFPIVSTESEDHKNYVSDGYVLKNFGLKKSF</sequence>
<reference evidence="2" key="1">
    <citation type="submission" date="2021-02" db="EMBL/GenBank/DDBJ databases">
        <authorList>
            <person name="Nowell W R."/>
        </authorList>
    </citation>
    <scope>NUCLEOTIDE SEQUENCE</scope>
</reference>
<feature type="transmembrane region" description="Helical" evidence="1">
    <location>
        <begin position="121"/>
        <end position="140"/>
    </location>
</feature>
<evidence type="ECO:0000313" key="3">
    <source>
        <dbReference type="Proteomes" id="UP000663852"/>
    </source>
</evidence>
<keyword evidence="1" id="KW-0812">Transmembrane</keyword>
<feature type="transmembrane region" description="Helical" evidence="1">
    <location>
        <begin position="152"/>
        <end position="175"/>
    </location>
</feature>